<feature type="non-terminal residue" evidence="6">
    <location>
        <position position="70"/>
    </location>
</feature>
<protein>
    <submittedName>
        <fullName evidence="6">Rieske 2Fe-2S domain-containing protein</fullName>
    </submittedName>
</protein>
<dbReference type="EMBL" id="VXRG01000127">
    <property type="protein sequence ID" value="MXY94821.1"/>
    <property type="molecule type" value="Genomic_DNA"/>
</dbReference>
<feature type="domain" description="Rieske" evidence="5">
    <location>
        <begin position="4"/>
        <end position="70"/>
    </location>
</feature>
<dbReference type="SUPFAM" id="SSF50022">
    <property type="entry name" value="ISP domain"/>
    <property type="match status" value="1"/>
</dbReference>
<dbReference type="GO" id="GO:0046872">
    <property type="term" value="F:metal ion binding"/>
    <property type="evidence" value="ECO:0007669"/>
    <property type="project" value="UniProtKB-KW"/>
</dbReference>
<evidence type="ECO:0000313" key="6">
    <source>
        <dbReference type="EMBL" id="MXY94821.1"/>
    </source>
</evidence>
<keyword evidence="4" id="KW-0411">Iron-sulfur</keyword>
<organism evidence="6">
    <name type="scientific">Caldilineaceae bacterium SB0664_bin_27</name>
    <dbReference type="NCBI Taxonomy" id="2605260"/>
    <lineage>
        <taxon>Bacteria</taxon>
        <taxon>Bacillati</taxon>
        <taxon>Chloroflexota</taxon>
        <taxon>Caldilineae</taxon>
        <taxon>Caldilineales</taxon>
        <taxon>Caldilineaceae</taxon>
    </lineage>
</organism>
<dbReference type="Gene3D" id="2.102.10.10">
    <property type="entry name" value="Rieske [2Fe-2S] iron-sulphur domain"/>
    <property type="match status" value="1"/>
</dbReference>
<dbReference type="AlphaFoldDB" id="A0A6B0YWN1"/>
<dbReference type="GO" id="GO:0016705">
    <property type="term" value="F:oxidoreductase activity, acting on paired donors, with incorporation or reduction of molecular oxygen"/>
    <property type="evidence" value="ECO:0007669"/>
    <property type="project" value="UniProtKB-ARBA"/>
</dbReference>
<evidence type="ECO:0000256" key="1">
    <source>
        <dbReference type="ARBA" id="ARBA00022714"/>
    </source>
</evidence>
<name>A0A6B0YWN1_9CHLR</name>
<reference evidence="6" key="1">
    <citation type="submission" date="2019-09" db="EMBL/GenBank/DDBJ databases">
        <title>Characterisation of the sponge microbiome using genome-centric metagenomics.</title>
        <authorList>
            <person name="Engelberts J.P."/>
            <person name="Robbins S.J."/>
            <person name="De Goeij J.M."/>
            <person name="Aranda M."/>
            <person name="Bell S.C."/>
            <person name="Webster N.S."/>
        </authorList>
    </citation>
    <scope>NUCLEOTIDE SEQUENCE</scope>
    <source>
        <strain evidence="6">SB0664_bin_27</strain>
    </source>
</reference>
<evidence type="ECO:0000256" key="4">
    <source>
        <dbReference type="ARBA" id="ARBA00023014"/>
    </source>
</evidence>
<dbReference type="InterPro" id="IPR036922">
    <property type="entry name" value="Rieske_2Fe-2S_sf"/>
</dbReference>
<proteinExistence type="predicted"/>
<dbReference type="PANTHER" id="PTHR21496">
    <property type="entry name" value="FERREDOXIN-RELATED"/>
    <property type="match status" value="1"/>
</dbReference>
<dbReference type="PROSITE" id="PS51296">
    <property type="entry name" value="RIESKE"/>
    <property type="match status" value="1"/>
</dbReference>
<comment type="caution">
    <text evidence="6">The sequence shown here is derived from an EMBL/GenBank/DDBJ whole genome shotgun (WGS) entry which is preliminary data.</text>
</comment>
<dbReference type="Pfam" id="PF00355">
    <property type="entry name" value="Rieske"/>
    <property type="match status" value="1"/>
</dbReference>
<keyword evidence="3" id="KW-0408">Iron</keyword>
<accession>A0A6B0YWN1</accession>
<dbReference type="GO" id="GO:0051537">
    <property type="term" value="F:2 iron, 2 sulfur cluster binding"/>
    <property type="evidence" value="ECO:0007669"/>
    <property type="project" value="UniProtKB-KW"/>
</dbReference>
<dbReference type="PANTHER" id="PTHR21496:SF23">
    <property type="entry name" value="3-PHENYLPROPIONATE_CINNAMIC ACID DIOXYGENASE FERREDOXIN SUBUNIT"/>
    <property type="match status" value="1"/>
</dbReference>
<dbReference type="InterPro" id="IPR017941">
    <property type="entry name" value="Rieske_2Fe-2S"/>
</dbReference>
<gene>
    <name evidence="6" type="ORF">F4Y42_15385</name>
</gene>
<evidence type="ECO:0000256" key="3">
    <source>
        <dbReference type="ARBA" id="ARBA00023004"/>
    </source>
</evidence>
<dbReference type="GO" id="GO:0004497">
    <property type="term" value="F:monooxygenase activity"/>
    <property type="evidence" value="ECO:0007669"/>
    <property type="project" value="UniProtKB-ARBA"/>
</dbReference>
<evidence type="ECO:0000259" key="5">
    <source>
        <dbReference type="PROSITE" id="PS51296"/>
    </source>
</evidence>
<keyword evidence="2" id="KW-0479">Metal-binding</keyword>
<sequence>MPAHVIATAGEIPPGGRKIVTVEGREIGVFNLDGEYYALRNICPHKSGPLCRGRLRPLVLPDGLTGMTYT</sequence>
<evidence type="ECO:0000256" key="2">
    <source>
        <dbReference type="ARBA" id="ARBA00022723"/>
    </source>
</evidence>
<keyword evidence="1" id="KW-0001">2Fe-2S</keyword>